<evidence type="ECO:0000256" key="6">
    <source>
        <dbReference type="ARBA" id="ARBA00022989"/>
    </source>
</evidence>
<evidence type="ECO:0000256" key="7">
    <source>
        <dbReference type="ARBA" id="ARBA00023136"/>
    </source>
</evidence>
<keyword evidence="3" id="KW-0328">Glycosyltransferase</keyword>
<protein>
    <recommendedName>
        <fullName evidence="9">Glycosyltransferase RgtA/B/C/D-like domain-containing protein</fullName>
    </recommendedName>
</protein>
<keyword evidence="4" id="KW-0808">Transferase</keyword>
<reference evidence="10 11" key="1">
    <citation type="submission" date="2017-06" db="EMBL/GenBank/DDBJ databases">
        <title>Novel microbial phyla capable of carbon fixation and sulfur reduction in deep-sea sediments.</title>
        <authorList>
            <person name="Huang J."/>
            <person name="Baker B."/>
            <person name="Wang Y."/>
        </authorList>
    </citation>
    <scope>NUCLEOTIDE SEQUENCE [LARGE SCALE GENOMIC DNA]</scope>
    <source>
        <strain evidence="10">B3_LCP</strain>
    </source>
</reference>
<evidence type="ECO:0000256" key="5">
    <source>
        <dbReference type="ARBA" id="ARBA00022692"/>
    </source>
</evidence>
<comment type="caution">
    <text evidence="10">The sequence shown here is derived from an EMBL/GenBank/DDBJ whole genome shotgun (WGS) entry which is preliminary data.</text>
</comment>
<dbReference type="EMBL" id="NJBN01000002">
    <property type="protein sequence ID" value="TKJ41595.1"/>
    <property type="molecule type" value="Genomic_DNA"/>
</dbReference>
<dbReference type="GO" id="GO:0009103">
    <property type="term" value="P:lipopolysaccharide biosynthetic process"/>
    <property type="evidence" value="ECO:0007669"/>
    <property type="project" value="UniProtKB-ARBA"/>
</dbReference>
<evidence type="ECO:0000256" key="1">
    <source>
        <dbReference type="ARBA" id="ARBA00004651"/>
    </source>
</evidence>
<dbReference type="InterPro" id="IPR050297">
    <property type="entry name" value="LipidA_mod_glycosyltrf_83"/>
</dbReference>
<evidence type="ECO:0000313" key="11">
    <source>
        <dbReference type="Proteomes" id="UP000319619"/>
    </source>
</evidence>
<dbReference type="PANTHER" id="PTHR33908:SF11">
    <property type="entry name" value="MEMBRANE PROTEIN"/>
    <property type="match status" value="1"/>
</dbReference>
<evidence type="ECO:0000313" key="10">
    <source>
        <dbReference type="EMBL" id="TKJ41595.1"/>
    </source>
</evidence>
<feature type="transmembrane region" description="Helical" evidence="8">
    <location>
        <begin position="430"/>
        <end position="449"/>
    </location>
</feature>
<dbReference type="InterPro" id="IPR038731">
    <property type="entry name" value="RgtA/B/C-like"/>
</dbReference>
<comment type="subcellular location">
    <subcellularLocation>
        <location evidence="1">Cell membrane</location>
        <topology evidence="1">Multi-pass membrane protein</topology>
    </subcellularLocation>
</comment>
<dbReference type="Pfam" id="PF13231">
    <property type="entry name" value="PMT_2"/>
    <property type="match status" value="1"/>
</dbReference>
<keyword evidence="5 8" id="KW-0812">Transmembrane</keyword>
<dbReference type="GO" id="GO:0016763">
    <property type="term" value="F:pentosyltransferase activity"/>
    <property type="evidence" value="ECO:0007669"/>
    <property type="project" value="TreeGrafter"/>
</dbReference>
<dbReference type="PANTHER" id="PTHR33908">
    <property type="entry name" value="MANNOSYLTRANSFERASE YKCB-RELATED"/>
    <property type="match status" value="1"/>
</dbReference>
<dbReference type="GO" id="GO:0005886">
    <property type="term" value="C:plasma membrane"/>
    <property type="evidence" value="ECO:0007669"/>
    <property type="project" value="UniProtKB-SubCell"/>
</dbReference>
<keyword evidence="7 8" id="KW-0472">Membrane</keyword>
<feature type="transmembrane region" description="Helical" evidence="8">
    <location>
        <begin position="162"/>
        <end position="188"/>
    </location>
</feature>
<accession>A0A532V331</accession>
<organism evidence="10 11">
    <name type="scientific">candidate division LCP-89 bacterium B3_LCP</name>
    <dbReference type="NCBI Taxonomy" id="2012998"/>
    <lineage>
        <taxon>Bacteria</taxon>
        <taxon>Pseudomonadati</taxon>
        <taxon>Bacteria division LCP-89</taxon>
    </lineage>
</organism>
<feature type="transmembrane region" description="Helical" evidence="8">
    <location>
        <begin position="200"/>
        <end position="218"/>
    </location>
</feature>
<evidence type="ECO:0000256" key="4">
    <source>
        <dbReference type="ARBA" id="ARBA00022679"/>
    </source>
</evidence>
<evidence type="ECO:0000256" key="2">
    <source>
        <dbReference type="ARBA" id="ARBA00022475"/>
    </source>
</evidence>
<evidence type="ECO:0000256" key="3">
    <source>
        <dbReference type="ARBA" id="ARBA00022676"/>
    </source>
</evidence>
<feature type="transmembrane region" description="Helical" evidence="8">
    <location>
        <begin position="230"/>
        <end position="254"/>
    </location>
</feature>
<keyword evidence="2" id="KW-1003">Cell membrane</keyword>
<keyword evidence="6 8" id="KW-1133">Transmembrane helix</keyword>
<feature type="transmembrane region" description="Helical" evidence="8">
    <location>
        <begin position="266"/>
        <end position="282"/>
    </location>
</feature>
<evidence type="ECO:0000259" key="9">
    <source>
        <dbReference type="Pfam" id="PF13231"/>
    </source>
</evidence>
<name>A0A532V331_UNCL8</name>
<sequence length="484" mass="54892">MLDKIRNFFILLGKPKTVLAVFVLGLFIRVGMTLVLGERLLPLADQPVFLDMAENIANGKGIVISQELVGIPENISDSLRAVLMTRPERLRDMEMNALWGIVKPETPTAFFEPFYPVFLGGIRYLFGQTPGVHFGPEVIPYGPRIIVARLFQSIFDALVILILYYLGITLFTPAVGGIAALIYCFYPYSLAFVTNLVTQNTYLFLQALMVFFFVRILGKQSWSNYVLLGLSVGLTLLTRISLITFIPLIVVCLYLPLRSQLRWEKLAVSILIMALVVMPWVIRNQNVMGEPLLLPTKGGRNLWEYNNQIFSKEKMEEKVSGVDLIYQNFAKRNYADLKKKELIEFPQFTDESEIERDAIMTAQVKEFITANPWVYVQLCGLRLYQLFRVIPRHLGGPLATIAALLTFGWILPASFLGLALSFKKWRQRSVIYAIILYTVGTHTLTASGIPHRVPTDPYFILLAAFFLVRIFKVDEEESKGVITV</sequence>
<feature type="domain" description="Glycosyltransferase RgtA/B/C/D-like" evidence="9">
    <location>
        <begin position="145"/>
        <end position="282"/>
    </location>
</feature>
<feature type="transmembrane region" description="Helical" evidence="8">
    <location>
        <begin position="398"/>
        <end position="418"/>
    </location>
</feature>
<dbReference type="AlphaFoldDB" id="A0A532V331"/>
<dbReference type="Proteomes" id="UP000319619">
    <property type="component" value="Unassembled WGS sequence"/>
</dbReference>
<evidence type="ECO:0000256" key="8">
    <source>
        <dbReference type="SAM" id="Phobius"/>
    </source>
</evidence>
<proteinExistence type="predicted"/>
<gene>
    <name evidence="10" type="ORF">CEE37_03250</name>
</gene>